<evidence type="ECO:0000256" key="16">
    <source>
        <dbReference type="ARBA" id="ARBA00023209"/>
    </source>
</evidence>
<dbReference type="UniPathway" id="UPA00557">
    <property type="reaction ID" value="UER00614"/>
</dbReference>
<evidence type="ECO:0000256" key="7">
    <source>
        <dbReference type="ARBA" id="ARBA00019373"/>
    </source>
</evidence>
<evidence type="ECO:0000256" key="8">
    <source>
        <dbReference type="ARBA" id="ARBA00022475"/>
    </source>
</evidence>
<keyword evidence="10 18" id="KW-0808">Transferase</keyword>
<dbReference type="PROSITE" id="PS01315">
    <property type="entry name" value="CDS"/>
    <property type="match status" value="1"/>
</dbReference>
<comment type="similarity">
    <text evidence="5 18">Belongs to the CDS family.</text>
</comment>
<dbReference type="GO" id="GO:0005886">
    <property type="term" value="C:plasma membrane"/>
    <property type="evidence" value="ECO:0007669"/>
    <property type="project" value="UniProtKB-SubCell"/>
</dbReference>
<organism evidence="20 21">
    <name type="scientific">Sinosporangium album</name>
    <dbReference type="NCBI Taxonomy" id="504805"/>
    <lineage>
        <taxon>Bacteria</taxon>
        <taxon>Bacillati</taxon>
        <taxon>Actinomycetota</taxon>
        <taxon>Actinomycetes</taxon>
        <taxon>Streptosporangiales</taxon>
        <taxon>Streptosporangiaceae</taxon>
        <taxon>Sinosporangium</taxon>
    </lineage>
</organism>
<evidence type="ECO:0000256" key="3">
    <source>
        <dbReference type="ARBA" id="ARBA00005119"/>
    </source>
</evidence>
<dbReference type="InterPro" id="IPR000374">
    <property type="entry name" value="PC_trans"/>
</dbReference>
<evidence type="ECO:0000256" key="12">
    <source>
        <dbReference type="ARBA" id="ARBA00022695"/>
    </source>
</evidence>
<dbReference type="AlphaFoldDB" id="A0A1G7VF28"/>
<keyword evidence="12 18" id="KW-0548">Nucleotidyltransferase</keyword>
<evidence type="ECO:0000313" key="20">
    <source>
        <dbReference type="EMBL" id="SDG58426.1"/>
    </source>
</evidence>
<protein>
    <recommendedName>
        <fullName evidence="7 18">Phosphatidate cytidylyltransferase</fullName>
        <ecNumber evidence="6 18">2.7.7.41</ecNumber>
    </recommendedName>
</protein>
<evidence type="ECO:0000256" key="5">
    <source>
        <dbReference type="ARBA" id="ARBA00010185"/>
    </source>
</evidence>
<keyword evidence="16" id="KW-0594">Phospholipid biosynthesis</keyword>
<dbReference type="EMBL" id="FNCN01000005">
    <property type="protein sequence ID" value="SDG58426.1"/>
    <property type="molecule type" value="Genomic_DNA"/>
</dbReference>
<feature type="transmembrane region" description="Helical" evidence="19">
    <location>
        <begin position="161"/>
        <end position="181"/>
    </location>
</feature>
<name>A0A1G7VF28_9ACTN</name>
<gene>
    <name evidence="20" type="ORF">SAMN05421505_105247</name>
</gene>
<dbReference type="RefSeq" id="WP_245690871.1">
    <property type="nucleotide sequence ID" value="NZ_FNCN01000005.1"/>
</dbReference>
<keyword evidence="21" id="KW-1185">Reference proteome</keyword>
<keyword evidence="17" id="KW-1208">Phospholipid metabolism</keyword>
<dbReference type="GO" id="GO:0004605">
    <property type="term" value="F:phosphatidate cytidylyltransferase activity"/>
    <property type="evidence" value="ECO:0007669"/>
    <property type="project" value="UniProtKB-EC"/>
</dbReference>
<keyword evidence="9" id="KW-0444">Lipid biosynthesis</keyword>
<evidence type="ECO:0000256" key="6">
    <source>
        <dbReference type="ARBA" id="ARBA00012487"/>
    </source>
</evidence>
<evidence type="ECO:0000256" key="17">
    <source>
        <dbReference type="ARBA" id="ARBA00023264"/>
    </source>
</evidence>
<comment type="pathway">
    <text evidence="3 18">Phospholipid metabolism; CDP-diacylglycerol biosynthesis; CDP-diacylglycerol from sn-glycerol 3-phosphate: step 3/3.</text>
</comment>
<dbReference type="STRING" id="504805.SAMN05421505_105247"/>
<evidence type="ECO:0000256" key="14">
    <source>
        <dbReference type="ARBA" id="ARBA00023098"/>
    </source>
</evidence>
<evidence type="ECO:0000256" key="11">
    <source>
        <dbReference type="ARBA" id="ARBA00022692"/>
    </source>
</evidence>
<keyword evidence="15 19" id="KW-0472">Membrane</keyword>
<sequence>MEGSAAEGNPDEGRGTPGGGRAGRDLPAAIAVGLLLGVLIVGSLFLVEELFLAVVVVAVGAGVRELVKAFATYDIKVPLIPVVGGMAAMVAAAYWGGAGWLVGTFAMLAFGVMAWRMFLGTEGYVRDTAATVLVLVYPSLLAAFVALMLDQPLGPERVIVFIATTVASDVGGYAAGVLFGKHPMSPVISPKKTWEGFAGSALACMLVGAWLIVWLLDAAIWQGVVLGAVVVVFATVGDLVESVIKRDIGMKDMGKALPGHGGLMDRLDSVVAALVPAWLLLTLFVP</sequence>
<keyword evidence="14" id="KW-0443">Lipid metabolism</keyword>
<comment type="catalytic activity">
    <reaction evidence="1 18">
        <text>a 1,2-diacyl-sn-glycero-3-phosphate + CTP + H(+) = a CDP-1,2-diacyl-sn-glycerol + diphosphate</text>
        <dbReference type="Rhea" id="RHEA:16229"/>
        <dbReference type="ChEBI" id="CHEBI:15378"/>
        <dbReference type="ChEBI" id="CHEBI:33019"/>
        <dbReference type="ChEBI" id="CHEBI:37563"/>
        <dbReference type="ChEBI" id="CHEBI:58332"/>
        <dbReference type="ChEBI" id="CHEBI:58608"/>
        <dbReference type="EC" id="2.7.7.41"/>
    </reaction>
</comment>
<feature type="transmembrane region" description="Helical" evidence="19">
    <location>
        <begin position="100"/>
        <end position="118"/>
    </location>
</feature>
<keyword evidence="11 18" id="KW-0812">Transmembrane</keyword>
<evidence type="ECO:0000256" key="10">
    <source>
        <dbReference type="ARBA" id="ARBA00022679"/>
    </source>
</evidence>
<comment type="pathway">
    <text evidence="4">Lipid metabolism.</text>
</comment>
<dbReference type="GO" id="GO:0016024">
    <property type="term" value="P:CDP-diacylglycerol biosynthetic process"/>
    <property type="evidence" value="ECO:0007669"/>
    <property type="project" value="UniProtKB-UniPathway"/>
</dbReference>
<proteinExistence type="inferred from homology"/>
<accession>A0A1G7VF28</accession>
<keyword evidence="13 19" id="KW-1133">Transmembrane helix</keyword>
<comment type="subcellular location">
    <subcellularLocation>
        <location evidence="2">Cell membrane</location>
        <topology evidence="2">Multi-pass membrane protein</topology>
    </subcellularLocation>
</comment>
<dbReference type="PANTHER" id="PTHR46382">
    <property type="entry name" value="PHOSPHATIDATE CYTIDYLYLTRANSFERASE"/>
    <property type="match status" value="1"/>
</dbReference>
<keyword evidence="8" id="KW-1003">Cell membrane</keyword>
<dbReference type="Pfam" id="PF01148">
    <property type="entry name" value="CTP_transf_1"/>
    <property type="match status" value="1"/>
</dbReference>
<evidence type="ECO:0000313" key="21">
    <source>
        <dbReference type="Proteomes" id="UP000198923"/>
    </source>
</evidence>
<evidence type="ECO:0000256" key="15">
    <source>
        <dbReference type="ARBA" id="ARBA00023136"/>
    </source>
</evidence>
<dbReference type="PANTHER" id="PTHR46382:SF1">
    <property type="entry name" value="PHOSPHATIDATE CYTIDYLYLTRANSFERASE"/>
    <property type="match status" value="1"/>
</dbReference>
<feature type="transmembrane region" description="Helical" evidence="19">
    <location>
        <begin position="219"/>
        <end position="244"/>
    </location>
</feature>
<feature type="transmembrane region" description="Helical" evidence="19">
    <location>
        <begin position="30"/>
        <end position="63"/>
    </location>
</feature>
<dbReference type="EC" id="2.7.7.41" evidence="6 18"/>
<evidence type="ECO:0000256" key="18">
    <source>
        <dbReference type="RuleBase" id="RU003938"/>
    </source>
</evidence>
<dbReference type="Proteomes" id="UP000198923">
    <property type="component" value="Unassembled WGS sequence"/>
</dbReference>
<evidence type="ECO:0000256" key="2">
    <source>
        <dbReference type="ARBA" id="ARBA00004651"/>
    </source>
</evidence>
<evidence type="ECO:0000256" key="9">
    <source>
        <dbReference type="ARBA" id="ARBA00022516"/>
    </source>
</evidence>
<reference evidence="20 21" key="1">
    <citation type="submission" date="2016-10" db="EMBL/GenBank/DDBJ databases">
        <authorList>
            <person name="de Groot N.N."/>
        </authorList>
    </citation>
    <scope>NUCLEOTIDE SEQUENCE [LARGE SCALE GENOMIC DNA]</scope>
    <source>
        <strain evidence="20 21">CPCC 201354</strain>
    </source>
</reference>
<feature type="transmembrane region" description="Helical" evidence="19">
    <location>
        <begin position="130"/>
        <end position="149"/>
    </location>
</feature>
<evidence type="ECO:0000256" key="4">
    <source>
        <dbReference type="ARBA" id="ARBA00005189"/>
    </source>
</evidence>
<evidence type="ECO:0000256" key="1">
    <source>
        <dbReference type="ARBA" id="ARBA00001698"/>
    </source>
</evidence>
<evidence type="ECO:0000256" key="13">
    <source>
        <dbReference type="ARBA" id="ARBA00022989"/>
    </source>
</evidence>
<feature type="transmembrane region" description="Helical" evidence="19">
    <location>
        <begin position="75"/>
        <end position="94"/>
    </location>
</feature>
<evidence type="ECO:0000256" key="19">
    <source>
        <dbReference type="SAM" id="Phobius"/>
    </source>
</evidence>
<feature type="transmembrane region" description="Helical" evidence="19">
    <location>
        <begin position="193"/>
        <end position="213"/>
    </location>
</feature>